<evidence type="ECO:0008006" key="4">
    <source>
        <dbReference type="Google" id="ProtNLM"/>
    </source>
</evidence>
<feature type="chain" id="PRO_5023068492" description="Secreted protein" evidence="1">
    <location>
        <begin position="24"/>
        <end position="135"/>
    </location>
</feature>
<dbReference type="AlphaFoldDB" id="A0A5C3PIC2"/>
<evidence type="ECO:0000313" key="2">
    <source>
        <dbReference type="EMBL" id="TFK88629.1"/>
    </source>
</evidence>
<sequence>MTLNVRLLVLVLLLGHLPLYSRAFLTVLTLPQQTRSCSQVPHSRITTQSGAAQIAATSTVSKSIHRVSENLRIQSAHLPTDLERVRPQMARTSSQDPSSCLGADRVAVSSPRCSAPASFAKALARLAAAVTSMRR</sequence>
<organism evidence="2 3">
    <name type="scientific">Polyporus arcularius HHB13444</name>
    <dbReference type="NCBI Taxonomy" id="1314778"/>
    <lineage>
        <taxon>Eukaryota</taxon>
        <taxon>Fungi</taxon>
        <taxon>Dikarya</taxon>
        <taxon>Basidiomycota</taxon>
        <taxon>Agaricomycotina</taxon>
        <taxon>Agaricomycetes</taxon>
        <taxon>Polyporales</taxon>
        <taxon>Polyporaceae</taxon>
        <taxon>Polyporus</taxon>
    </lineage>
</organism>
<dbReference type="EMBL" id="ML211105">
    <property type="protein sequence ID" value="TFK88629.1"/>
    <property type="molecule type" value="Genomic_DNA"/>
</dbReference>
<name>A0A5C3PIC2_9APHY</name>
<keyword evidence="1" id="KW-0732">Signal</keyword>
<proteinExistence type="predicted"/>
<gene>
    <name evidence="2" type="ORF">K466DRAFT_65355</name>
</gene>
<evidence type="ECO:0000313" key="3">
    <source>
        <dbReference type="Proteomes" id="UP000308197"/>
    </source>
</evidence>
<protein>
    <recommendedName>
        <fullName evidence="4">Secreted protein</fullName>
    </recommendedName>
</protein>
<feature type="signal peptide" evidence="1">
    <location>
        <begin position="1"/>
        <end position="23"/>
    </location>
</feature>
<reference evidence="2 3" key="1">
    <citation type="journal article" date="2019" name="Nat. Ecol. Evol.">
        <title>Megaphylogeny resolves global patterns of mushroom evolution.</title>
        <authorList>
            <person name="Varga T."/>
            <person name="Krizsan K."/>
            <person name="Foldi C."/>
            <person name="Dima B."/>
            <person name="Sanchez-Garcia M."/>
            <person name="Sanchez-Ramirez S."/>
            <person name="Szollosi G.J."/>
            <person name="Szarkandi J.G."/>
            <person name="Papp V."/>
            <person name="Albert L."/>
            <person name="Andreopoulos W."/>
            <person name="Angelini C."/>
            <person name="Antonin V."/>
            <person name="Barry K.W."/>
            <person name="Bougher N.L."/>
            <person name="Buchanan P."/>
            <person name="Buyck B."/>
            <person name="Bense V."/>
            <person name="Catcheside P."/>
            <person name="Chovatia M."/>
            <person name="Cooper J."/>
            <person name="Damon W."/>
            <person name="Desjardin D."/>
            <person name="Finy P."/>
            <person name="Geml J."/>
            <person name="Haridas S."/>
            <person name="Hughes K."/>
            <person name="Justo A."/>
            <person name="Karasinski D."/>
            <person name="Kautmanova I."/>
            <person name="Kiss B."/>
            <person name="Kocsube S."/>
            <person name="Kotiranta H."/>
            <person name="LaButti K.M."/>
            <person name="Lechner B.E."/>
            <person name="Liimatainen K."/>
            <person name="Lipzen A."/>
            <person name="Lukacs Z."/>
            <person name="Mihaltcheva S."/>
            <person name="Morgado L.N."/>
            <person name="Niskanen T."/>
            <person name="Noordeloos M.E."/>
            <person name="Ohm R.A."/>
            <person name="Ortiz-Santana B."/>
            <person name="Ovrebo C."/>
            <person name="Racz N."/>
            <person name="Riley R."/>
            <person name="Savchenko A."/>
            <person name="Shiryaev A."/>
            <person name="Soop K."/>
            <person name="Spirin V."/>
            <person name="Szebenyi C."/>
            <person name="Tomsovsky M."/>
            <person name="Tulloss R.E."/>
            <person name="Uehling J."/>
            <person name="Grigoriev I.V."/>
            <person name="Vagvolgyi C."/>
            <person name="Papp T."/>
            <person name="Martin F.M."/>
            <person name="Miettinen O."/>
            <person name="Hibbett D.S."/>
            <person name="Nagy L.G."/>
        </authorList>
    </citation>
    <scope>NUCLEOTIDE SEQUENCE [LARGE SCALE GENOMIC DNA]</scope>
    <source>
        <strain evidence="2 3">HHB13444</strain>
    </source>
</reference>
<dbReference type="InParanoid" id="A0A5C3PIC2"/>
<accession>A0A5C3PIC2</accession>
<evidence type="ECO:0000256" key="1">
    <source>
        <dbReference type="SAM" id="SignalP"/>
    </source>
</evidence>
<keyword evidence="3" id="KW-1185">Reference proteome</keyword>
<dbReference type="Proteomes" id="UP000308197">
    <property type="component" value="Unassembled WGS sequence"/>
</dbReference>